<evidence type="ECO:0000313" key="3">
    <source>
        <dbReference type="EMBL" id="AEF38573.1"/>
    </source>
</evidence>
<dbReference type="AlphaFoldDB" id="F6EEC1"/>
<dbReference type="HOGENOM" id="CLU_053665_0_2_11"/>
<dbReference type="Proteomes" id="UP000009235">
    <property type="component" value="Chromosome"/>
</dbReference>
<dbReference type="OrthoDB" id="597632at2"/>
<dbReference type="KEGG" id="asd:AS9A_0113"/>
<dbReference type="RefSeq" id="WP_013804925.1">
    <property type="nucleotide sequence ID" value="NC_015564.1"/>
</dbReference>
<dbReference type="InterPro" id="IPR005297">
    <property type="entry name" value="Lipoprotein_repeat"/>
</dbReference>
<evidence type="ECO:0000313" key="4">
    <source>
        <dbReference type="Proteomes" id="UP000009235"/>
    </source>
</evidence>
<evidence type="ECO:0008006" key="5">
    <source>
        <dbReference type="Google" id="ProtNLM"/>
    </source>
</evidence>
<dbReference type="eggNOG" id="COG4315">
    <property type="taxonomic scope" value="Bacteria"/>
</dbReference>
<organism evidence="3 4">
    <name type="scientific">Hoyosella subflava (strain DSM 45089 / JCM 17490 / NBRC 109087 / DQS3-9A1)</name>
    <name type="common">Amycolicicoccus subflavus</name>
    <dbReference type="NCBI Taxonomy" id="443218"/>
    <lineage>
        <taxon>Bacteria</taxon>
        <taxon>Bacillati</taxon>
        <taxon>Actinomycetota</taxon>
        <taxon>Actinomycetes</taxon>
        <taxon>Mycobacteriales</taxon>
        <taxon>Hoyosellaceae</taxon>
        <taxon>Hoyosella</taxon>
    </lineage>
</organism>
<evidence type="ECO:0000256" key="1">
    <source>
        <dbReference type="SAM" id="MobiDB-lite"/>
    </source>
</evidence>
<evidence type="ECO:0000256" key="2">
    <source>
        <dbReference type="SAM" id="SignalP"/>
    </source>
</evidence>
<dbReference type="GO" id="GO:0043448">
    <property type="term" value="P:alkane catabolic process"/>
    <property type="evidence" value="ECO:0007669"/>
    <property type="project" value="TreeGrafter"/>
</dbReference>
<dbReference type="Pfam" id="PF03640">
    <property type="entry name" value="Lipoprotein_15"/>
    <property type="match status" value="1"/>
</dbReference>
<feature type="region of interest" description="Disordered" evidence="1">
    <location>
        <begin position="21"/>
        <end position="59"/>
    </location>
</feature>
<name>F6EEC1_HOYSD</name>
<feature type="chain" id="PRO_5039293496" description="Lipoprotein" evidence="2">
    <location>
        <begin position="18"/>
        <end position="176"/>
    </location>
</feature>
<keyword evidence="2" id="KW-0732">Signal</keyword>
<dbReference type="PANTHER" id="PTHR39335">
    <property type="entry name" value="BLL4220 PROTEIN"/>
    <property type="match status" value="1"/>
</dbReference>
<protein>
    <recommendedName>
        <fullName evidence="5">Lipoprotein</fullName>
    </recommendedName>
</protein>
<proteinExistence type="predicted"/>
<feature type="compositionally biased region" description="Low complexity" evidence="1">
    <location>
        <begin position="35"/>
        <end position="51"/>
    </location>
</feature>
<sequence length="176" mass="18581">MRIRVLLAAFVVCSVSACGGEQPAVETTEPPPVEPATEGAATAAEPQQPALESDDSPAGTGIIAAGSEFGDMLYDDSGQAIYLFDVESDGEPLCYEQCALAWPPVLTEGEPVGADGVVTELLGTVERTDGATQVTYNDWPLYFYAAEEPWEVKCHNVFGFGGLWLVVTPEGEAAPH</sequence>
<gene>
    <name evidence="3" type="ordered locus">AS9A_0113</name>
</gene>
<accession>F6EEC1</accession>
<dbReference type="PROSITE" id="PS51257">
    <property type="entry name" value="PROKAR_LIPOPROTEIN"/>
    <property type="match status" value="1"/>
</dbReference>
<reference evidence="3 4" key="1">
    <citation type="journal article" date="2011" name="J. Bacteriol.">
        <title>Complete genome sequence of Amycolicicoccus subflavus DQS3-9A1T, an actinomycete isolated from crude oil-polluted soil.</title>
        <authorList>
            <person name="Cai M."/>
            <person name="Chen W.M."/>
            <person name="Nie Y."/>
            <person name="Chi C.Q."/>
            <person name="Wang Y.N."/>
            <person name="Tang Y.Q."/>
            <person name="Li G.Y."/>
            <person name="Wu X.L."/>
        </authorList>
    </citation>
    <scope>NUCLEOTIDE SEQUENCE [LARGE SCALE GENOMIC DNA]</scope>
    <source>
        <strain evidence="4">DSM 45089 / DQS3-9A1</strain>
    </source>
</reference>
<dbReference type="PANTHER" id="PTHR39335:SF1">
    <property type="entry name" value="BLL4220 PROTEIN"/>
    <property type="match status" value="1"/>
</dbReference>
<feature type="signal peptide" evidence="2">
    <location>
        <begin position="1"/>
        <end position="17"/>
    </location>
</feature>
<keyword evidence="4" id="KW-1185">Reference proteome</keyword>
<dbReference type="EMBL" id="CP002786">
    <property type="protein sequence ID" value="AEF38573.1"/>
    <property type="molecule type" value="Genomic_DNA"/>
</dbReference>